<keyword evidence="3 9" id="KW-0812">Transmembrane</keyword>
<comment type="similarity">
    <text evidence="2">Belongs to the unc-93 family.</text>
</comment>
<feature type="transmembrane region" description="Helical" evidence="9">
    <location>
        <begin position="278"/>
        <end position="302"/>
    </location>
</feature>
<dbReference type="InterPro" id="IPR036259">
    <property type="entry name" value="MFS_trans_sf"/>
</dbReference>
<evidence type="ECO:0000256" key="7">
    <source>
        <dbReference type="ARBA" id="ARBA00040302"/>
    </source>
</evidence>
<dbReference type="InterPro" id="IPR010291">
    <property type="entry name" value="Ion_channel_UNC-93"/>
</dbReference>
<evidence type="ECO:0000313" key="11">
    <source>
        <dbReference type="RefSeq" id="XP_065659218.1"/>
    </source>
</evidence>
<evidence type="ECO:0000256" key="6">
    <source>
        <dbReference type="ARBA" id="ARBA00023180"/>
    </source>
</evidence>
<keyword evidence="6" id="KW-0325">Glycoprotein</keyword>
<evidence type="ECO:0000256" key="4">
    <source>
        <dbReference type="ARBA" id="ARBA00022989"/>
    </source>
</evidence>
<dbReference type="GeneID" id="101235504"/>
<dbReference type="InterPro" id="IPR051617">
    <property type="entry name" value="UNC-93-like_regulator"/>
</dbReference>
<dbReference type="SUPFAM" id="SSF103473">
    <property type="entry name" value="MFS general substrate transporter"/>
    <property type="match status" value="1"/>
</dbReference>
<keyword evidence="5 9" id="KW-0472">Membrane</keyword>
<comment type="subcellular location">
    <subcellularLocation>
        <location evidence="1">Membrane</location>
        <topology evidence="1">Multi-pass membrane protein</topology>
    </subcellularLocation>
</comment>
<keyword evidence="4 9" id="KW-1133">Transmembrane helix</keyword>
<dbReference type="PANTHER" id="PTHR23294">
    <property type="entry name" value="ET TRANSLATION PRODUCT-RELATED"/>
    <property type="match status" value="1"/>
</dbReference>
<feature type="transmembrane region" description="Helical" evidence="9">
    <location>
        <begin position="168"/>
        <end position="188"/>
    </location>
</feature>
<feature type="transmembrane region" description="Helical" evidence="9">
    <location>
        <begin position="93"/>
        <end position="112"/>
    </location>
</feature>
<dbReference type="PANTHER" id="PTHR23294:SF0">
    <property type="entry name" value="UNC93-LIKE PROTEIN MFSD11"/>
    <property type="match status" value="1"/>
</dbReference>
<name>A0ABM4CC13_HYDVU</name>
<evidence type="ECO:0000256" key="3">
    <source>
        <dbReference type="ARBA" id="ARBA00022692"/>
    </source>
</evidence>
<keyword evidence="10" id="KW-1185">Reference proteome</keyword>
<sequence>MVSGALTYCLFIASIIYPFVATLYIASFLLGVGAAILWCGQGNFLTLNSDAETINRNSSIFWALLQCSLLFGNIFVYFFFAQADTISEMKREILYTVLTVCAVLGTLALLFLRAPPKNKIETESESCSDIGSTNQVFSKHESSQPSNIQSTPLQAFLNSFKLLFTKDMLLLSVTASYTGFELAFYSGVYGTSINNTKNLNESHRQVGLMGILVGCGEILGGLLFSIFSKRTEKYGRNPIVLLGFIIHMIAFYLIFLNVPDEATLQETWGDSFLNYNLFVYGLCAFFLGFGDSCFNTQMYAILGTAYANDSASAFALFKCLQSLCSGIAFAYGLVLTLKWQLLILVITAFFGTVSFIKVERKQELLKASRYSSLS</sequence>
<evidence type="ECO:0000256" key="9">
    <source>
        <dbReference type="SAM" id="Phobius"/>
    </source>
</evidence>
<dbReference type="Pfam" id="PF05978">
    <property type="entry name" value="UNC-93"/>
    <property type="match status" value="1"/>
</dbReference>
<feature type="transmembrane region" description="Helical" evidence="9">
    <location>
        <begin position="15"/>
        <end position="39"/>
    </location>
</feature>
<accession>A0ABM4CC13</accession>
<feature type="transmembrane region" description="Helical" evidence="9">
    <location>
        <begin position="208"/>
        <end position="227"/>
    </location>
</feature>
<evidence type="ECO:0000256" key="2">
    <source>
        <dbReference type="ARBA" id="ARBA00009172"/>
    </source>
</evidence>
<evidence type="ECO:0000313" key="10">
    <source>
        <dbReference type="Proteomes" id="UP001652625"/>
    </source>
</evidence>
<evidence type="ECO:0000256" key="1">
    <source>
        <dbReference type="ARBA" id="ARBA00004141"/>
    </source>
</evidence>
<proteinExistence type="inferred from homology"/>
<feature type="transmembrane region" description="Helical" evidence="9">
    <location>
        <begin position="239"/>
        <end position="258"/>
    </location>
</feature>
<dbReference type="Gene3D" id="1.20.1250.20">
    <property type="entry name" value="MFS general substrate transporter like domains"/>
    <property type="match status" value="2"/>
</dbReference>
<feature type="transmembrane region" description="Helical" evidence="9">
    <location>
        <begin position="60"/>
        <end position="81"/>
    </location>
</feature>
<organism evidence="10 11">
    <name type="scientific">Hydra vulgaris</name>
    <name type="common">Hydra</name>
    <name type="synonym">Hydra attenuata</name>
    <dbReference type="NCBI Taxonomy" id="6087"/>
    <lineage>
        <taxon>Eukaryota</taxon>
        <taxon>Metazoa</taxon>
        <taxon>Cnidaria</taxon>
        <taxon>Hydrozoa</taxon>
        <taxon>Hydroidolina</taxon>
        <taxon>Anthoathecata</taxon>
        <taxon>Aplanulata</taxon>
        <taxon>Hydridae</taxon>
        <taxon>Hydra</taxon>
    </lineage>
</organism>
<evidence type="ECO:0000256" key="5">
    <source>
        <dbReference type="ARBA" id="ARBA00023136"/>
    </source>
</evidence>
<dbReference type="RefSeq" id="XP_065659218.1">
    <property type="nucleotide sequence ID" value="XM_065803146.1"/>
</dbReference>
<protein>
    <recommendedName>
        <fullName evidence="7">UNC93-like protein MFSD11</fullName>
    </recommendedName>
    <alternativeName>
        <fullName evidence="8">Major facilitator superfamily domain-containing protein 11</fullName>
    </alternativeName>
</protein>
<reference evidence="11" key="1">
    <citation type="submission" date="2025-08" db="UniProtKB">
        <authorList>
            <consortium name="RefSeq"/>
        </authorList>
    </citation>
    <scope>IDENTIFICATION</scope>
</reference>
<dbReference type="Proteomes" id="UP001652625">
    <property type="component" value="Chromosome 08"/>
</dbReference>
<feature type="transmembrane region" description="Helical" evidence="9">
    <location>
        <begin position="314"/>
        <end position="333"/>
    </location>
</feature>
<evidence type="ECO:0000256" key="8">
    <source>
        <dbReference type="ARBA" id="ARBA00041910"/>
    </source>
</evidence>
<feature type="transmembrane region" description="Helical" evidence="9">
    <location>
        <begin position="339"/>
        <end position="356"/>
    </location>
</feature>
<gene>
    <name evidence="11" type="primary">LOC101235504</name>
</gene>